<dbReference type="InterPro" id="IPR025325">
    <property type="entry name" value="DUF4231"/>
</dbReference>
<feature type="compositionally biased region" description="Pro residues" evidence="1">
    <location>
        <begin position="35"/>
        <end position="54"/>
    </location>
</feature>
<dbReference type="NCBIfam" id="NF033634">
    <property type="entry name" value="SLATT_1"/>
    <property type="match status" value="1"/>
</dbReference>
<sequence length="202" mass="21492">MSDAPDAVVPSSTPTRADSVGATPPRTRGRRGQITPPPTEPPAPVQAPPEPAPIPDGAVDFVMGRMTYLLGWYEQHAQISRWCYLGIKVVQLIVAAAVSATALMQTAGPVLTAVLGGIILVLEGVQQAFQFHDNWIRYRSTHTTLLKTLTQWEVRAKPFDGADAVRQLALTLETLAGNETSTWAKSAEAPSGAGSGTPPTKK</sequence>
<dbReference type="Pfam" id="PF14015">
    <property type="entry name" value="DUF4231"/>
    <property type="match status" value="1"/>
</dbReference>
<gene>
    <name evidence="2" type="ORF">C8E83_1164</name>
</gene>
<dbReference type="RefSeq" id="WP_121368841.1">
    <property type="nucleotide sequence ID" value="NZ_RBKS01000001.1"/>
</dbReference>
<keyword evidence="3" id="KW-1185">Reference proteome</keyword>
<comment type="caution">
    <text evidence="2">The sequence shown here is derived from an EMBL/GenBank/DDBJ whole genome shotgun (WGS) entry which is preliminary data.</text>
</comment>
<protein>
    <submittedName>
        <fullName evidence="2">Uncharacterized protein DUF4231</fullName>
    </submittedName>
</protein>
<evidence type="ECO:0000313" key="2">
    <source>
        <dbReference type="EMBL" id="RKR74058.1"/>
    </source>
</evidence>
<dbReference type="AlphaFoldDB" id="A0A495IEY9"/>
<feature type="region of interest" description="Disordered" evidence="1">
    <location>
        <begin position="1"/>
        <end position="54"/>
    </location>
</feature>
<accession>A0A495IEY9</accession>
<name>A0A495IEY9_9MICO</name>
<proteinExistence type="predicted"/>
<organism evidence="2 3">
    <name type="scientific">Frondihabitans australicus</name>
    <dbReference type="NCBI Taxonomy" id="386892"/>
    <lineage>
        <taxon>Bacteria</taxon>
        <taxon>Bacillati</taxon>
        <taxon>Actinomycetota</taxon>
        <taxon>Actinomycetes</taxon>
        <taxon>Micrococcales</taxon>
        <taxon>Microbacteriaceae</taxon>
        <taxon>Frondihabitans</taxon>
    </lineage>
</organism>
<reference evidence="2 3" key="1">
    <citation type="submission" date="2018-10" db="EMBL/GenBank/DDBJ databases">
        <title>Sequencing the genomes of 1000 actinobacteria strains.</title>
        <authorList>
            <person name="Klenk H.-P."/>
        </authorList>
    </citation>
    <scope>NUCLEOTIDE SEQUENCE [LARGE SCALE GENOMIC DNA]</scope>
    <source>
        <strain evidence="2 3">DSM 17894</strain>
    </source>
</reference>
<evidence type="ECO:0000313" key="3">
    <source>
        <dbReference type="Proteomes" id="UP000280008"/>
    </source>
</evidence>
<dbReference type="Proteomes" id="UP000280008">
    <property type="component" value="Unassembled WGS sequence"/>
</dbReference>
<feature type="region of interest" description="Disordered" evidence="1">
    <location>
        <begin position="181"/>
        <end position="202"/>
    </location>
</feature>
<evidence type="ECO:0000256" key="1">
    <source>
        <dbReference type="SAM" id="MobiDB-lite"/>
    </source>
</evidence>
<dbReference type="OrthoDB" id="9791874at2"/>
<dbReference type="EMBL" id="RBKS01000001">
    <property type="protein sequence ID" value="RKR74058.1"/>
    <property type="molecule type" value="Genomic_DNA"/>
</dbReference>